<keyword evidence="3" id="KW-1185">Reference proteome</keyword>
<name>A0A226E7S9_FOLCA</name>
<dbReference type="Proteomes" id="UP000198287">
    <property type="component" value="Unassembled WGS sequence"/>
</dbReference>
<evidence type="ECO:0000256" key="1">
    <source>
        <dbReference type="SAM" id="MobiDB-lite"/>
    </source>
</evidence>
<feature type="region of interest" description="Disordered" evidence="1">
    <location>
        <begin position="104"/>
        <end position="158"/>
    </location>
</feature>
<feature type="region of interest" description="Disordered" evidence="1">
    <location>
        <begin position="512"/>
        <end position="533"/>
    </location>
</feature>
<dbReference type="SUPFAM" id="SSF101447">
    <property type="entry name" value="Formin homology 2 domain (FH2 domain)"/>
    <property type="match status" value="1"/>
</dbReference>
<feature type="non-terminal residue" evidence="2">
    <location>
        <position position="767"/>
    </location>
</feature>
<feature type="compositionally biased region" description="Pro residues" evidence="1">
    <location>
        <begin position="110"/>
        <end position="124"/>
    </location>
</feature>
<dbReference type="AlphaFoldDB" id="A0A226E7S9"/>
<accession>A0A226E7S9</accession>
<sequence length="767" mass="88266">MAGRQIWSFSETQALTKELLNQGRLFAPTGEIDIGPFANNKFLSNRSPIQIKKKITTLRENPLMWSRYMTLDQLLSVKHNETRPYLILRSILTARVERERVGLTTRKQLPPAPPPPPPPPPPQAIKPIRLDHGSSPLQHNLDSRPLSRGNITTQKWTRKETQSLTNELSRLGLLYAEMNKIDFATLSQIQGLEARTITQIKTKLRALRCNPSQWAKFLTLGQFLKGGRSSFDYRVQFRELCAILTGREKKQIPVMTLSDDDDDKDEDGAESLVRPILVKAPETNHVTEEYSKSTSEDPEIPFADREQGLDDCEDPLDKALEYVSKFQGWSRVDNIGEFFKTCARKYNCDAQQLGLICTTYEGDRHRQVSTQDRLFTRPLPSASSSSSDGCEKQPDALKFARLDPTFRDTDQNWKRLMDSDGWDMDVIGFKHIVQTTRVHKSNNLDPNKQIQPERNVAIHHPTTIVPLPLNRQQQQQPDKSRSNIQTTVRGEPIGRGMTITAALQATIVNRDLQQQQQQQRLEPPSAPSINKPLSPTTLDVMMNGTLEEQANDNMANNLEWDKWVNQELEPRKLPSPMDGNYHPHTVTEKEHRDLMTCFRGLTDREWEKMLGIIVQLDLGPELLEDSTWDKIVLKAQIITSRKPKQLRTTFLNDIVPNLASRFNFHEESVRYLKRFGRPTFRIVNPFIGIKLLRSIYKLLSLAQVNKLFQKQFGIVLLKTDNLTNWEDWEREFFYSIHRPEFTEMMDQEHVSHALTIMDALNYNLAAF</sequence>
<gene>
    <name evidence="2" type="ORF">Fcan01_11836</name>
</gene>
<evidence type="ECO:0000313" key="2">
    <source>
        <dbReference type="EMBL" id="OXA53370.1"/>
    </source>
</evidence>
<dbReference type="EMBL" id="LNIX01000005">
    <property type="protein sequence ID" value="OXA53370.1"/>
    <property type="molecule type" value="Genomic_DNA"/>
</dbReference>
<evidence type="ECO:0000313" key="3">
    <source>
        <dbReference type="Proteomes" id="UP000198287"/>
    </source>
</evidence>
<protein>
    <submittedName>
        <fullName evidence="2">Uncharacterized protein</fullName>
    </submittedName>
</protein>
<comment type="caution">
    <text evidence="2">The sequence shown here is derived from an EMBL/GenBank/DDBJ whole genome shotgun (WGS) entry which is preliminary data.</text>
</comment>
<proteinExistence type="predicted"/>
<organism evidence="2 3">
    <name type="scientific">Folsomia candida</name>
    <name type="common">Springtail</name>
    <dbReference type="NCBI Taxonomy" id="158441"/>
    <lineage>
        <taxon>Eukaryota</taxon>
        <taxon>Metazoa</taxon>
        <taxon>Ecdysozoa</taxon>
        <taxon>Arthropoda</taxon>
        <taxon>Hexapoda</taxon>
        <taxon>Collembola</taxon>
        <taxon>Entomobryomorpha</taxon>
        <taxon>Isotomoidea</taxon>
        <taxon>Isotomidae</taxon>
        <taxon>Proisotominae</taxon>
        <taxon>Folsomia</taxon>
    </lineage>
</organism>
<feature type="region of interest" description="Disordered" evidence="1">
    <location>
        <begin position="466"/>
        <end position="489"/>
    </location>
</feature>
<reference evidence="2 3" key="1">
    <citation type="submission" date="2015-12" db="EMBL/GenBank/DDBJ databases">
        <title>The genome of Folsomia candida.</title>
        <authorList>
            <person name="Faddeeva A."/>
            <person name="Derks M.F."/>
            <person name="Anvar Y."/>
            <person name="Smit S."/>
            <person name="Van Straalen N."/>
            <person name="Roelofs D."/>
        </authorList>
    </citation>
    <scope>NUCLEOTIDE SEQUENCE [LARGE SCALE GENOMIC DNA]</scope>
    <source>
        <strain evidence="2 3">VU population</strain>
        <tissue evidence="2">Whole body</tissue>
    </source>
</reference>